<organism evidence="1">
    <name type="scientific">Eutreptiella gymnastica</name>
    <dbReference type="NCBI Taxonomy" id="73025"/>
    <lineage>
        <taxon>Eukaryota</taxon>
        <taxon>Discoba</taxon>
        <taxon>Euglenozoa</taxon>
        <taxon>Euglenida</taxon>
        <taxon>Spirocuta</taxon>
        <taxon>Euglenophyceae</taxon>
        <taxon>Eutreptiales</taxon>
        <taxon>Eutreptiaceae</taxon>
        <taxon>Eutreptiella</taxon>
    </lineage>
</organism>
<dbReference type="AlphaFoldDB" id="A0A7S4GF21"/>
<evidence type="ECO:0000313" key="1">
    <source>
        <dbReference type="EMBL" id="CAE0835013.1"/>
    </source>
</evidence>
<gene>
    <name evidence="1" type="ORF">EGYM00163_LOCUS46317</name>
</gene>
<accession>A0A7S4GF21</accession>
<reference evidence="1" key="1">
    <citation type="submission" date="2021-01" db="EMBL/GenBank/DDBJ databases">
        <authorList>
            <person name="Corre E."/>
            <person name="Pelletier E."/>
            <person name="Niang G."/>
            <person name="Scheremetjew M."/>
            <person name="Finn R."/>
            <person name="Kale V."/>
            <person name="Holt S."/>
            <person name="Cochrane G."/>
            <person name="Meng A."/>
            <person name="Brown T."/>
            <person name="Cohen L."/>
        </authorList>
    </citation>
    <scope>NUCLEOTIDE SEQUENCE</scope>
    <source>
        <strain evidence="1">CCMP1594</strain>
    </source>
</reference>
<dbReference type="EMBL" id="HBJA01134788">
    <property type="protein sequence ID" value="CAE0835013.1"/>
    <property type="molecule type" value="Transcribed_RNA"/>
</dbReference>
<name>A0A7S4GF21_9EUGL</name>
<sequence length="96" mass="11180">MSDVPEIAEQWSLYIRCNVVDINGPTALQEWWQSRAPSPFQERVLFLITQPTSGGDVERFFSQCGTVSKRQHKLDDNIRRLRFMLQFHGDIEGQLL</sequence>
<proteinExistence type="predicted"/>
<protein>
    <submittedName>
        <fullName evidence="1">Uncharacterized protein</fullName>
    </submittedName>
</protein>